<dbReference type="EMBL" id="LXXM01000226">
    <property type="protein sequence ID" value="PZS87688.1"/>
    <property type="molecule type" value="Genomic_DNA"/>
</dbReference>
<dbReference type="Proteomes" id="UP000249614">
    <property type="component" value="Unassembled WGS sequence"/>
</dbReference>
<protein>
    <submittedName>
        <fullName evidence="1">Uncharacterized protein</fullName>
    </submittedName>
</protein>
<dbReference type="AlphaFoldDB" id="A0A2W6HW87"/>
<gene>
    <name evidence="1" type="ORF">A7X83_01725</name>
</gene>
<name>A0A2W6HW87_STEMA</name>
<evidence type="ECO:0000313" key="2">
    <source>
        <dbReference type="Proteomes" id="UP000249614"/>
    </source>
</evidence>
<accession>A0A2W6HW87</accession>
<sequence length="96" mass="11067">MRRRTGPICPGYVRRISPTACSVMPFTGSSVEDMEQLRHLAKQYARQVPFGLDWPVNFWADKIGWETEDQAARVWLNAYFSRNNDPALQPGNTTRH</sequence>
<organism evidence="1 2">
    <name type="scientific">Stenotrophomonas maltophilia</name>
    <name type="common">Pseudomonas maltophilia</name>
    <name type="synonym">Xanthomonas maltophilia</name>
    <dbReference type="NCBI Taxonomy" id="40324"/>
    <lineage>
        <taxon>Bacteria</taxon>
        <taxon>Pseudomonadati</taxon>
        <taxon>Pseudomonadota</taxon>
        <taxon>Gammaproteobacteria</taxon>
        <taxon>Lysobacterales</taxon>
        <taxon>Lysobacteraceae</taxon>
        <taxon>Stenotrophomonas</taxon>
        <taxon>Stenotrophomonas maltophilia group</taxon>
    </lineage>
</organism>
<reference evidence="1 2" key="1">
    <citation type="submission" date="2016-05" db="EMBL/GenBank/DDBJ databases">
        <authorList>
            <person name="Lavstsen T."/>
            <person name="Jespersen J.S."/>
        </authorList>
    </citation>
    <scope>NUCLEOTIDE SEQUENCE [LARGE SCALE GENOMIC DNA]</scope>
    <source>
        <strain evidence="1 2">SM-5815</strain>
    </source>
</reference>
<evidence type="ECO:0000313" key="1">
    <source>
        <dbReference type="EMBL" id="PZS87688.1"/>
    </source>
</evidence>
<comment type="caution">
    <text evidence="1">The sequence shown here is derived from an EMBL/GenBank/DDBJ whole genome shotgun (WGS) entry which is preliminary data.</text>
</comment>
<proteinExistence type="predicted"/>